<dbReference type="GO" id="GO:0016757">
    <property type="term" value="F:glycosyltransferase activity"/>
    <property type="evidence" value="ECO:0007669"/>
    <property type="project" value="UniProtKB-UniRule"/>
</dbReference>
<dbReference type="InterPro" id="IPR029494">
    <property type="entry name" value="DarT"/>
</dbReference>
<sequence length="219" mass="25090">MTKVPEKIHIYHIVHIDRLPSIIEDGYLWSDAETRRRGSPGTTVGMQSIKDRRLTSQLSSHPGLAVGSCVPFYFCPRSVMLYLLHMGNHEEITYTGGQQDIVHLVADVPKAVKWAEQKDRRWAFTLSNAGSGYFEDRADLDQLDEINWDAVKATRWGGNGVDRDIKEGKQAEFLVEESFPWRRILGIGVYSQSQGEKVTRLISGLPHKPQVKIFRKWYY</sequence>
<dbReference type="GO" id="GO:0003677">
    <property type="term" value="F:DNA binding"/>
    <property type="evidence" value="ECO:0007669"/>
    <property type="project" value="UniProtKB-UniRule"/>
</dbReference>
<reference evidence="8 9" key="1">
    <citation type="submission" date="2018-03" db="EMBL/GenBank/DDBJ databases">
        <authorList>
            <person name="Keele B.F."/>
        </authorList>
    </citation>
    <scope>NUCLEOTIDE SEQUENCE [LARGE SCALE GENOMIC DNA]</scope>
    <source>
        <strain evidence="8 9">CECT 8599</strain>
    </source>
</reference>
<feature type="binding site" evidence="6">
    <location>
        <begin position="12"/>
        <end position="14"/>
    </location>
    <ligand>
        <name>NAD(+)</name>
        <dbReference type="ChEBI" id="CHEBI:57540"/>
    </ligand>
</feature>
<dbReference type="Proteomes" id="UP000244880">
    <property type="component" value="Unassembled WGS sequence"/>
</dbReference>
<comment type="similarity">
    <text evidence="6">Belongs to the DarT ADP-ribosyltransferase family.</text>
</comment>
<keyword evidence="5 6" id="KW-0238">DNA-binding</keyword>
<proteinExistence type="inferred from homology"/>
<dbReference type="GO" id="GO:0016779">
    <property type="term" value="F:nucleotidyltransferase activity"/>
    <property type="evidence" value="ECO:0007669"/>
    <property type="project" value="UniProtKB-UniRule"/>
</dbReference>
<keyword evidence="2 6" id="KW-0328">Glycosyltransferase</keyword>
<evidence type="ECO:0000256" key="2">
    <source>
        <dbReference type="ARBA" id="ARBA00022676"/>
    </source>
</evidence>
<evidence type="ECO:0000256" key="1">
    <source>
        <dbReference type="ARBA" id="ARBA00022649"/>
    </source>
</evidence>
<protein>
    <recommendedName>
        <fullName evidence="7">DarT domain-containing protein</fullName>
    </recommendedName>
</protein>
<keyword evidence="3 6" id="KW-0808">Transferase</keyword>
<evidence type="ECO:0000313" key="9">
    <source>
        <dbReference type="Proteomes" id="UP000244880"/>
    </source>
</evidence>
<evidence type="ECO:0000259" key="7">
    <source>
        <dbReference type="PROSITE" id="PS52018"/>
    </source>
</evidence>
<dbReference type="PROSITE" id="PS52018">
    <property type="entry name" value="DART"/>
    <property type="match status" value="1"/>
</dbReference>
<dbReference type="RefSeq" id="WP_108827819.1">
    <property type="nucleotide sequence ID" value="NZ_OMOR01000001.1"/>
</dbReference>
<feature type="domain" description="DarT" evidence="7">
    <location>
        <begin position="8"/>
        <end position="219"/>
    </location>
</feature>
<comment type="caution">
    <text evidence="6">Lacks conserved residue(s) required for the propagation of feature annotation.</text>
</comment>
<dbReference type="AlphaFoldDB" id="A0A2R8BC46"/>
<feature type="active site" description="Proton acceptor" evidence="6">
    <location>
        <position position="53"/>
    </location>
</feature>
<evidence type="ECO:0000256" key="5">
    <source>
        <dbReference type="ARBA" id="ARBA00023125"/>
    </source>
</evidence>
<accession>A0A2R8BC46</accession>
<comment type="catalytic activity">
    <reaction evidence="6">
        <text>a thymidine in DNA + NAD(+) = an N-(ADP-alpha-D-ribosyl)-thymidine in DNA + nicotinamide + H(+)</text>
        <dbReference type="Rhea" id="RHEA:71651"/>
        <dbReference type="Rhea" id="RHEA-COMP:13556"/>
        <dbReference type="Rhea" id="RHEA-COMP:18051"/>
        <dbReference type="ChEBI" id="CHEBI:15378"/>
        <dbReference type="ChEBI" id="CHEBI:17154"/>
        <dbReference type="ChEBI" id="CHEBI:57540"/>
        <dbReference type="ChEBI" id="CHEBI:137386"/>
        <dbReference type="ChEBI" id="CHEBI:191199"/>
    </reaction>
</comment>
<dbReference type="OrthoDB" id="9813972at2"/>
<evidence type="ECO:0000256" key="6">
    <source>
        <dbReference type="PROSITE-ProRule" id="PRU01362"/>
    </source>
</evidence>
<evidence type="ECO:0000313" key="8">
    <source>
        <dbReference type="EMBL" id="SPH20639.1"/>
    </source>
</evidence>
<feature type="active site" evidence="6">
    <location>
        <position position="172"/>
    </location>
</feature>
<evidence type="ECO:0000256" key="3">
    <source>
        <dbReference type="ARBA" id="ARBA00022679"/>
    </source>
</evidence>
<evidence type="ECO:0000256" key="4">
    <source>
        <dbReference type="ARBA" id="ARBA00022695"/>
    </source>
</evidence>
<feature type="binding site" evidence="6">
    <location>
        <position position="53"/>
    </location>
    <ligand>
        <name>NAD(+)</name>
        <dbReference type="ChEBI" id="CHEBI:57540"/>
    </ligand>
</feature>
<dbReference type="EMBL" id="OMOR01000001">
    <property type="protein sequence ID" value="SPH20639.1"/>
    <property type="molecule type" value="Genomic_DNA"/>
</dbReference>
<keyword evidence="4 6" id="KW-0548">Nucleotidyltransferase</keyword>
<keyword evidence="1 6" id="KW-1277">Toxin-antitoxin system</keyword>
<name>A0A2R8BC46_9RHOB</name>
<dbReference type="Pfam" id="PF14487">
    <property type="entry name" value="DarT"/>
    <property type="match status" value="1"/>
</dbReference>
<organism evidence="8 9">
    <name type="scientific">Ascidiaceihabitans donghaensis</name>
    <dbReference type="NCBI Taxonomy" id="1510460"/>
    <lineage>
        <taxon>Bacteria</taxon>
        <taxon>Pseudomonadati</taxon>
        <taxon>Pseudomonadota</taxon>
        <taxon>Alphaproteobacteria</taxon>
        <taxon>Rhodobacterales</taxon>
        <taxon>Paracoccaceae</taxon>
        <taxon>Ascidiaceihabitans</taxon>
    </lineage>
</organism>
<gene>
    <name evidence="8" type="ORF">ASD8599_01378</name>
</gene>
<keyword evidence="9" id="KW-1185">Reference proteome</keyword>